<dbReference type="STRING" id="558155.SAMN04487911_11646"/>
<name>A0A1M6I5J9_9FLAO</name>
<gene>
    <name evidence="5" type="ORF">SAMN04487911_11646</name>
</gene>
<dbReference type="InterPro" id="IPR004843">
    <property type="entry name" value="Calcineurin-like_PHP"/>
</dbReference>
<keyword evidence="1" id="KW-0732">Signal</keyword>
<dbReference type="SUPFAM" id="SSF56300">
    <property type="entry name" value="Metallo-dependent phosphatases"/>
    <property type="match status" value="1"/>
</dbReference>
<dbReference type="GO" id="GO:0016787">
    <property type="term" value="F:hydrolase activity"/>
    <property type="evidence" value="ECO:0007669"/>
    <property type="project" value="UniProtKB-KW"/>
</dbReference>
<evidence type="ECO:0000259" key="4">
    <source>
        <dbReference type="Pfam" id="PF03865"/>
    </source>
</evidence>
<dbReference type="Pfam" id="PF00149">
    <property type="entry name" value="Metallophos"/>
    <property type="match status" value="1"/>
</dbReference>
<dbReference type="InterPro" id="IPR051558">
    <property type="entry name" value="Metallophosphoesterase_PAP"/>
</dbReference>
<dbReference type="PANTHER" id="PTHR10161:SF14">
    <property type="entry name" value="TARTRATE-RESISTANT ACID PHOSPHATASE TYPE 5"/>
    <property type="match status" value="1"/>
</dbReference>
<dbReference type="Gene3D" id="3.60.21.10">
    <property type="match status" value="1"/>
</dbReference>
<protein>
    <submittedName>
        <fullName evidence="5">Hemolysin activation/secretion protein</fullName>
    </submittedName>
</protein>
<accession>A0A1M6I5J9</accession>
<evidence type="ECO:0000256" key="2">
    <source>
        <dbReference type="ARBA" id="ARBA00022801"/>
    </source>
</evidence>
<evidence type="ECO:0000313" key="5">
    <source>
        <dbReference type="EMBL" id="SHJ29708.1"/>
    </source>
</evidence>
<dbReference type="InterPro" id="IPR005565">
    <property type="entry name" value="Hemolysn_activator_HlyB_C"/>
</dbReference>
<feature type="domain" description="Calcineurin-like phosphoesterase" evidence="3">
    <location>
        <begin position="56"/>
        <end position="251"/>
    </location>
</feature>
<evidence type="ECO:0000259" key="3">
    <source>
        <dbReference type="Pfam" id="PF00149"/>
    </source>
</evidence>
<dbReference type="Pfam" id="PF03865">
    <property type="entry name" value="ShlB"/>
    <property type="match status" value="1"/>
</dbReference>
<dbReference type="InterPro" id="IPR029052">
    <property type="entry name" value="Metallo-depent_PP-like"/>
</dbReference>
<sequence>MSYNVQIFFSKMVSMKNHSILLILFFLIASCATYRSKYGPNEQLSEKQDDKELVHRFFLIGDAGKSAMGEPNAVLKLLKEELGAASENTTTIFLGDNIYPAGMPDPKEAPQAYSEAANNLDAQLGALANYKGQPIFIPGNHDWYSNGLDGLERQQLYIQEKLQSEEVFFPENGCPIKKIDINKEIVVIAIDTEWYLVNWDKHPTINDDCEIRDREAFFEELESLIKKNSGKTTILAMHHPMFTYGSHGGQFSFKENLNPMGRKFPFPVLGSVVNLLRKTTGASTTDLQNKRYNSLKNRIVTLAQYSDKVIFASGHEHSLQYIVEENTPQIVSGSGAKSGTTRLLNGSKFSSGEMGYAILDVYTDGSSRVNYYGLDDNGQKKFLYTSQVLLPNKSEGGQQYADTFPSHVKASIYNASEIDKSKFHKRIWGERYRSYYGTEVSAPTVRLDTLFGGLVPVRKGGGHQSKSLRLADKNGKEYVMRALRKSAELYLQSMAFKEQYIVGEFENTYTEGLLLDFYTGSHPYAPFTVDVLSDAVGLYHTNPVLYYVPKQSALKGYNDDFGDELYMIEEHVGDGHGELKSFGYANKVRSTDELFEKLRKDEKYTVDATTYVRARLFDMAVGDWDRHSDQWRWAEIKDEENGTVTFKPIPRDRDQVFSIMGDGPFMNVATRIIPGLRLMEGFKSEIRSVKGFNSSPKAFMLDMVLPIETSLEQWQNEAAYLQKELSEEVIDKAFEAFPTEIRDENTTALKRILQARLAKLPETAEEYYRLLNKFAVVTGTDKDDFFEVAFLENKTVNVKAYRIKGGKKADLIFQKNYDREITKEIWVYGLDDDDVFEVEGKNTSGIKVRLIGGQNNDTYNIESNKNVLVYDYKSKKNTFESTKGATIRLTDTYDVNTFQPKNFLNATNQLIPTIGYNPDDGVKIGFGNTYTFNGFRKNPFTQQHTVNASFYFATSGIELDYLGEFANVIGNWNLAVASRFTSPNFSRNFFGIGNETQNLDDALGMAYNRVRIQNLSFSPSLVWRGSLGGTFRTGISLERLSVEETEDRFVNTFYQANGEESNNSFLGVDAVYSFQNYDNAAFPTMGMATELLVGYKTSIDNNTRRFAYIVPSLSFDYKLAADGRMVLATKWKAHFNIGDDYEFYQAASIGGTDGLRGFRNQRFSGKTSYYQNTDVRYQLRKIKTGLLPVNLGVYGGFDYGRVWLANDTSDQWHTAYGGGFFLNGADVLTARVALFNSVEGPRFSFGVGFGF</sequence>
<evidence type="ECO:0000256" key="1">
    <source>
        <dbReference type="ARBA" id="ARBA00022729"/>
    </source>
</evidence>
<reference evidence="5 6" key="1">
    <citation type="submission" date="2016-11" db="EMBL/GenBank/DDBJ databases">
        <authorList>
            <person name="Jaros S."/>
            <person name="Januszkiewicz K."/>
            <person name="Wedrychowicz H."/>
        </authorList>
    </citation>
    <scope>NUCLEOTIDE SEQUENCE [LARGE SCALE GENOMIC DNA]</scope>
    <source>
        <strain evidence="5 6">CGMCC 1.8863</strain>
    </source>
</reference>
<proteinExistence type="predicted"/>
<organism evidence="5 6">
    <name type="scientific">Arenibacter nanhaiticus</name>
    <dbReference type="NCBI Taxonomy" id="558155"/>
    <lineage>
        <taxon>Bacteria</taxon>
        <taxon>Pseudomonadati</taxon>
        <taxon>Bacteroidota</taxon>
        <taxon>Flavobacteriia</taxon>
        <taxon>Flavobacteriales</taxon>
        <taxon>Flavobacteriaceae</taxon>
        <taxon>Arenibacter</taxon>
    </lineage>
</organism>
<dbReference type="AlphaFoldDB" id="A0A1M6I5J9"/>
<keyword evidence="2" id="KW-0378">Hydrolase</keyword>
<dbReference type="PANTHER" id="PTHR10161">
    <property type="entry name" value="TARTRATE-RESISTANT ACID PHOSPHATASE TYPE 5"/>
    <property type="match status" value="1"/>
</dbReference>
<evidence type="ECO:0000313" key="6">
    <source>
        <dbReference type="Proteomes" id="UP000184231"/>
    </source>
</evidence>
<dbReference type="EMBL" id="FQYX01000016">
    <property type="protein sequence ID" value="SHJ29708.1"/>
    <property type="molecule type" value="Genomic_DNA"/>
</dbReference>
<feature type="domain" description="Haemolysin activator HlyB C-terminal" evidence="4">
    <location>
        <begin position="1103"/>
        <end position="1215"/>
    </location>
</feature>
<dbReference type="Proteomes" id="UP000184231">
    <property type="component" value="Unassembled WGS sequence"/>
</dbReference>
<keyword evidence="6" id="KW-1185">Reference proteome</keyword>